<keyword evidence="4" id="KW-1015">Disulfide bond</keyword>
<dbReference type="CDD" id="cd00190">
    <property type="entry name" value="Tryp_SPc"/>
    <property type="match status" value="1"/>
</dbReference>
<dbReference type="InterPro" id="IPR050127">
    <property type="entry name" value="Serine_Proteases_S1"/>
</dbReference>
<dbReference type="InterPro" id="IPR001254">
    <property type="entry name" value="Trypsin_dom"/>
</dbReference>
<dbReference type="GO" id="GO:0005615">
    <property type="term" value="C:extracellular space"/>
    <property type="evidence" value="ECO:0007669"/>
    <property type="project" value="TreeGrafter"/>
</dbReference>
<dbReference type="FunFam" id="2.40.10.10:FF:000002">
    <property type="entry name" value="Transmembrane protease serine"/>
    <property type="match status" value="1"/>
</dbReference>
<organism evidence="7 8">
    <name type="scientific">Opisthorchis felineus</name>
    <dbReference type="NCBI Taxonomy" id="147828"/>
    <lineage>
        <taxon>Eukaryota</taxon>
        <taxon>Metazoa</taxon>
        <taxon>Spiralia</taxon>
        <taxon>Lophotrochozoa</taxon>
        <taxon>Platyhelminthes</taxon>
        <taxon>Trematoda</taxon>
        <taxon>Digenea</taxon>
        <taxon>Opisthorchiida</taxon>
        <taxon>Opisthorchiata</taxon>
        <taxon>Opisthorchiidae</taxon>
        <taxon>Opisthorchis</taxon>
    </lineage>
</organism>
<dbReference type="PRINTS" id="PR00722">
    <property type="entry name" value="CHYMOTRYPSIN"/>
</dbReference>
<gene>
    <name evidence="7" type="ORF">CRM22_007821</name>
</gene>
<dbReference type="Pfam" id="PF00089">
    <property type="entry name" value="Trypsin"/>
    <property type="match status" value="1"/>
</dbReference>
<comment type="caution">
    <text evidence="7">The sequence shown here is derived from an EMBL/GenBank/DDBJ whole genome shotgun (WGS) entry which is preliminary data.</text>
</comment>
<dbReference type="OrthoDB" id="10059102at2759"/>
<dbReference type="Proteomes" id="UP000308267">
    <property type="component" value="Unassembled WGS sequence"/>
</dbReference>
<accession>A0A4S2LE15</accession>
<feature type="domain" description="Peptidase S1" evidence="6">
    <location>
        <begin position="50"/>
        <end position="310"/>
    </location>
</feature>
<protein>
    <recommendedName>
        <fullName evidence="6">Peptidase S1 domain-containing protein</fullName>
    </recommendedName>
</protein>
<dbReference type="PANTHER" id="PTHR24264:SF83">
    <property type="entry name" value="COMPLEMENT FACTOR I"/>
    <property type="match status" value="1"/>
</dbReference>
<keyword evidence="3" id="KW-0720">Serine protease</keyword>
<dbReference type="STRING" id="147828.A0A4S2LE15"/>
<keyword evidence="1" id="KW-0645">Protease</keyword>
<name>A0A4S2LE15_OPIFE</name>
<dbReference type="PROSITE" id="PS50240">
    <property type="entry name" value="TRYPSIN_DOM"/>
    <property type="match status" value="1"/>
</dbReference>
<dbReference type="PANTHER" id="PTHR24264">
    <property type="entry name" value="TRYPSIN-RELATED"/>
    <property type="match status" value="1"/>
</dbReference>
<reference evidence="7 8" key="1">
    <citation type="journal article" date="2019" name="BMC Genomics">
        <title>New insights from Opisthorchis felineus genome: update on genomics of the epidemiologically important liver flukes.</title>
        <authorList>
            <person name="Ershov N.I."/>
            <person name="Mordvinov V.A."/>
            <person name="Prokhortchouk E.B."/>
            <person name="Pakharukova M.Y."/>
            <person name="Gunbin K.V."/>
            <person name="Ustyantsev K."/>
            <person name="Genaev M.A."/>
            <person name="Blinov A.G."/>
            <person name="Mazur A."/>
            <person name="Boulygina E."/>
            <person name="Tsygankova S."/>
            <person name="Khrameeva E."/>
            <person name="Chekanov N."/>
            <person name="Fan G."/>
            <person name="Xiao A."/>
            <person name="Zhang H."/>
            <person name="Xu X."/>
            <person name="Yang H."/>
            <person name="Solovyev V."/>
            <person name="Lee S.M."/>
            <person name="Liu X."/>
            <person name="Afonnikov D.A."/>
            <person name="Skryabin K.G."/>
        </authorList>
    </citation>
    <scope>NUCLEOTIDE SEQUENCE [LARGE SCALE GENOMIC DNA]</scope>
    <source>
        <strain evidence="7">AK-0245</strain>
        <tissue evidence="7">Whole organism</tissue>
    </source>
</reference>
<dbReference type="GO" id="GO:0006508">
    <property type="term" value="P:proteolysis"/>
    <property type="evidence" value="ECO:0007669"/>
    <property type="project" value="UniProtKB-KW"/>
</dbReference>
<evidence type="ECO:0000256" key="4">
    <source>
        <dbReference type="ARBA" id="ARBA00023157"/>
    </source>
</evidence>
<dbReference type="SMART" id="SM00020">
    <property type="entry name" value="Tryp_SPc"/>
    <property type="match status" value="1"/>
</dbReference>
<evidence type="ECO:0000256" key="3">
    <source>
        <dbReference type="ARBA" id="ARBA00022825"/>
    </source>
</evidence>
<comment type="similarity">
    <text evidence="5">Belongs to the peptidase S1 family. CLIP subfamily.</text>
</comment>
<dbReference type="EMBL" id="SJOL01007812">
    <property type="protein sequence ID" value="TGZ61755.1"/>
    <property type="molecule type" value="Genomic_DNA"/>
</dbReference>
<evidence type="ECO:0000256" key="2">
    <source>
        <dbReference type="ARBA" id="ARBA00022801"/>
    </source>
</evidence>
<evidence type="ECO:0000256" key="1">
    <source>
        <dbReference type="ARBA" id="ARBA00022670"/>
    </source>
</evidence>
<dbReference type="InterPro" id="IPR001314">
    <property type="entry name" value="Peptidase_S1A"/>
</dbReference>
<evidence type="ECO:0000259" key="6">
    <source>
        <dbReference type="PROSITE" id="PS50240"/>
    </source>
</evidence>
<evidence type="ECO:0000256" key="5">
    <source>
        <dbReference type="ARBA" id="ARBA00024195"/>
    </source>
</evidence>
<dbReference type="InterPro" id="IPR009003">
    <property type="entry name" value="Peptidase_S1_PA"/>
</dbReference>
<dbReference type="InterPro" id="IPR043504">
    <property type="entry name" value="Peptidase_S1_PA_chymotrypsin"/>
</dbReference>
<proteinExistence type="inferred from homology"/>
<dbReference type="GO" id="GO:0004252">
    <property type="term" value="F:serine-type endopeptidase activity"/>
    <property type="evidence" value="ECO:0007669"/>
    <property type="project" value="InterPro"/>
</dbReference>
<evidence type="ECO:0000313" key="8">
    <source>
        <dbReference type="Proteomes" id="UP000308267"/>
    </source>
</evidence>
<dbReference type="SUPFAM" id="SSF50494">
    <property type="entry name" value="Trypsin-like serine proteases"/>
    <property type="match status" value="1"/>
</dbReference>
<evidence type="ECO:0000313" key="7">
    <source>
        <dbReference type="EMBL" id="TGZ61755.1"/>
    </source>
</evidence>
<sequence>MYVSNRTSASILVATPQRKNCWRHTVTSRPMALDSFTDVQRVTRGSSPKSYGGRRKGIHTHFERNYPHQSRWFSNVSFVCRYPDSSGMDRYHCPLLLFFSNVSSPTEAYAYLSTDPARWTARVGEFDMMDEQVPHFDMHLELIFPHPEYNGTTVANDIALIKLAEQVQLGPNVNIACLPKASNGDLQGDCCIAAGWGYTQEGSTTISSVLRHVALSVFPRKHCLEAYTKLYELYGPVIPTIQETMICAGDPDGGKDTCNFDSGGPLACQVDGQWYASALTSFGWECGDPSTPGVYTDMSGYVTWIQSLIPDLATRPNGFR</sequence>
<keyword evidence="2" id="KW-0378">Hydrolase</keyword>
<dbReference type="AlphaFoldDB" id="A0A4S2LE15"/>
<dbReference type="Gene3D" id="2.40.10.10">
    <property type="entry name" value="Trypsin-like serine proteases"/>
    <property type="match status" value="1"/>
</dbReference>
<keyword evidence="8" id="KW-1185">Reference proteome</keyword>